<organism evidence="1 2">
    <name type="scientific">Erwinia phage vB_EamM_Alexandra</name>
    <dbReference type="NCBI Taxonomy" id="2201424"/>
    <lineage>
        <taxon>Viruses</taxon>
        <taxon>Duplodnaviria</taxon>
        <taxon>Heunggongvirae</taxon>
        <taxon>Uroviricota</taxon>
        <taxon>Caudoviricetes</taxon>
        <taxon>Alexandravirus</taxon>
        <taxon>Alexandravirus alexandra</taxon>
    </lineage>
</organism>
<keyword evidence="2" id="KW-1185">Reference proteome</keyword>
<gene>
    <name evidence="1" type="ORF">Alexandra_194</name>
</gene>
<evidence type="ECO:0000313" key="1">
    <source>
        <dbReference type="EMBL" id="AWY08460.1"/>
    </source>
</evidence>
<proteinExistence type="predicted"/>
<dbReference type="EMBL" id="MH248138">
    <property type="protein sequence ID" value="AWY08460.1"/>
    <property type="molecule type" value="Genomic_DNA"/>
</dbReference>
<evidence type="ECO:0000313" key="2">
    <source>
        <dbReference type="Proteomes" id="UP000251795"/>
    </source>
</evidence>
<accession>A0A2Z4QDW2</accession>
<protein>
    <submittedName>
        <fullName evidence="1">Uncharacterized protein</fullName>
    </submittedName>
</protein>
<sequence>MQYIAAPGNAFVVPTSPELFFFDAVQDRVDLDTAATSLTALETTLRDARTVLGNSKNTMITRGQKDSVYYLTELARNIGSTELLRLGSLIGPDAPYYGVHASWSYGMGVPNNNNRVITLVPSALQAARTGSMPMLGVRSGIPSSRTYTVTVTVRTMNTSLVLENSYSYGYYAPPSSPSGGTVAQGENNTFTIANNVTHFAWPAGVTISDTGYGPSVVYPNVEADVRGIRIKQQIKPSSEVFNLTDACLSFPKVLVRLKKGLDYVAPDDCQAGMSYQIDFTPSRQVFLL</sequence>
<dbReference type="Proteomes" id="UP000251795">
    <property type="component" value="Segment"/>
</dbReference>
<name>A0A2Z4QDW2_9CAUD</name>
<reference evidence="1 2" key="1">
    <citation type="submission" date="2018-04" db="EMBL/GenBank/DDBJ databases">
        <authorList>
            <person name="Go L.Y."/>
            <person name="Mitchell J.A."/>
        </authorList>
    </citation>
    <scope>NUCLEOTIDE SEQUENCE [LARGE SCALE GENOMIC DNA]</scope>
</reference>